<sequence length="143" mass="14956">MKIVVMDGQGGRMGALLCEKIRKNQKELPVGTELTAIGTNSAATAAMLKAGADYGATGENPVLVACRDADFIIGPLGILAADSLLGEVTPAMAVAVGSSRAQKLLLPVNRCNHHVVGVQDYSLTELTEEAVQDLLSLIREKQA</sequence>
<evidence type="ECO:0000313" key="1">
    <source>
        <dbReference type="EMBL" id="HJD31216.1"/>
    </source>
</evidence>
<gene>
    <name evidence="1" type="ORF">H9912_04650</name>
</gene>
<dbReference type="InterPro" id="IPR024208">
    <property type="entry name" value="DUF3842"/>
</dbReference>
<dbReference type="Proteomes" id="UP000823851">
    <property type="component" value="Unassembled WGS sequence"/>
</dbReference>
<reference evidence="1" key="2">
    <citation type="submission" date="2021-04" db="EMBL/GenBank/DDBJ databases">
        <authorList>
            <person name="Gilroy R."/>
        </authorList>
    </citation>
    <scope>NUCLEOTIDE SEQUENCE</scope>
    <source>
        <strain evidence="1">ChiHjej8B7-25341</strain>
    </source>
</reference>
<name>A0A9D2R1L0_9FIRM</name>
<protein>
    <submittedName>
        <fullName evidence="1">DUF3842 family protein</fullName>
    </submittedName>
</protein>
<reference evidence="1" key="1">
    <citation type="journal article" date="2021" name="PeerJ">
        <title>Extensive microbial diversity within the chicken gut microbiome revealed by metagenomics and culture.</title>
        <authorList>
            <person name="Gilroy R."/>
            <person name="Ravi A."/>
            <person name="Getino M."/>
            <person name="Pursley I."/>
            <person name="Horton D.L."/>
            <person name="Alikhan N.F."/>
            <person name="Baker D."/>
            <person name="Gharbi K."/>
            <person name="Hall N."/>
            <person name="Watson M."/>
            <person name="Adriaenssens E.M."/>
            <person name="Foster-Nyarko E."/>
            <person name="Jarju S."/>
            <person name="Secka A."/>
            <person name="Antonio M."/>
            <person name="Oren A."/>
            <person name="Chaudhuri R.R."/>
            <person name="La Ragione R."/>
            <person name="Hildebrand F."/>
            <person name="Pallen M.J."/>
        </authorList>
    </citation>
    <scope>NUCLEOTIDE SEQUENCE</scope>
    <source>
        <strain evidence="1">ChiHjej8B7-25341</strain>
    </source>
</reference>
<comment type="caution">
    <text evidence="1">The sequence shown here is derived from an EMBL/GenBank/DDBJ whole genome shotgun (WGS) entry which is preliminary data.</text>
</comment>
<evidence type="ECO:0000313" key="2">
    <source>
        <dbReference type="Proteomes" id="UP000823851"/>
    </source>
</evidence>
<proteinExistence type="predicted"/>
<dbReference type="EMBL" id="DWUW01000132">
    <property type="protein sequence ID" value="HJD31216.1"/>
    <property type="molecule type" value="Genomic_DNA"/>
</dbReference>
<organism evidence="1 2">
    <name type="scientific">Candidatus Eisenbergiella stercorigallinarum</name>
    <dbReference type="NCBI Taxonomy" id="2838557"/>
    <lineage>
        <taxon>Bacteria</taxon>
        <taxon>Bacillati</taxon>
        <taxon>Bacillota</taxon>
        <taxon>Clostridia</taxon>
        <taxon>Lachnospirales</taxon>
        <taxon>Lachnospiraceae</taxon>
        <taxon>Eisenbergiella</taxon>
    </lineage>
</organism>
<accession>A0A9D2R1L0</accession>
<dbReference type="Pfam" id="PF12953">
    <property type="entry name" value="DUF3842"/>
    <property type="match status" value="1"/>
</dbReference>
<dbReference type="AlphaFoldDB" id="A0A9D2R1L0"/>